<dbReference type="Proteomes" id="UP000292402">
    <property type="component" value="Unassembled WGS sequence"/>
</dbReference>
<reference evidence="2" key="1">
    <citation type="journal article" date="2019" name="bioRxiv">
        <title>Genomics, evolutionary history and diagnostics of the Alternaria alternata species group including apple and Asian pear pathotypes.</title>
        <authorList>
            <person name="Armitage A.D."/>
            <person name="Cockerton H.M."/>
            <person name="Sreenivasaprasad S."/>
            <person name="Woodhall J.W."/>
            <person name="Lane C.R."/>
            <person name="Harrison R.J."/>
            <person name="Clarkson J.P."/>
        </authorList>
    </citation>
    <scope>NUCLEOTIDE SEQUENCE [LARGE SCALE GENOMIC DNA]</scope>
    <source>
        <strain evidence="2">FERA 1082</strain>
    </source>
</reference>
<sequence length="96" mass="11248">MDREIQHFLYQNPNKILIQYVTPSFTIPNRMLEIGNRNAKRAAAIYQQRKRILYEPVNASRVKRFRRATKIIGRSISEKAKGSYMLAKLPSLLTRV</sequence>
<name>A0A4Q4MPS7_9PLEO</name>
<evidence type="ECO:0000313" key="2">
    <source>
        <dbReference type="Proteomes" id="UP000292402"/>
    </source>
</evidence>
<organism evidence="1 2">
    <name type="scientific">Alternaria tenuissima</name>
    <dbReference type="NCBI Taxonomy" id="119927"/>
    <lineage>
        <taxon>Eukaryota</taxon>
        <taxon>Fungi</taxon>
        <taxon>Dikarya</taxon>
        <taxon>Ascomycota</taxon>
        <taxon>Pezizomycotina</taxon>
        <taxon>Dothideomycetes</taxon>
        <taxon>Pleosporomycetidae</taxon>
        <taxon>Pleosporales</taxon>
        <taxon>Pleosporineae</taxon>
        <taxon>Pleosporaceae</taxon>
        <taxon>Alternaria</taxon>
        <taxon>Alternaria sect. Alternaria</taxon>
        <taxon>Alternaria alternata complex</taxon>
    </lineage>
</organism>
<dbReference type="EMBL" id="PDXA01000010">
    <property type="protein sequence ID" value="RYN54627.1"/>
    <property type="molecule type" value="Genomic_DNA"/>
</dbReference>
<protein>
    <submittedName>
        <fullName evidence="1">Uncharacterized protein</fullName>
    </submittedName>
</protein>
<dbReference type="AlphaFoldDB" id="A0A4Q4MPS7"/>
<evidence type="ECO:0000313" key="1">
    <source>
        <dbReference type="EMBL" id="RYN54627.1"/>
    </source>
</evidence>
<comment type="caution">
    <text evidence="1">The sequence shown here is derived from an EMBL/GenBank/DDBJ whole genome shotgun (WGS) entry which is preliminary data.</text>
</comment>
<proteinExistence type="predicted"/>
<accession>A0A4Q4MPS7</accession>
<gene>
    <name evidence="1" type="ORF">AA0114_g3929</name>
</gene>